<reference evidence="1 2" key="1">
    <citation type="journal article" date="2014" name="Int. J. Syst. Evol. Microbiol.">
        <title>Complete genome sequence of Corynebacterium casei LMG S-19264T (=DSM 44701T), isolated from a smear-ripened cheese.</title>
        <authorList>
            <consortium name="US DOE Joint Genome Institute (JGI-PGF)"/>
            <person name="Walter F."/>
            <person name="Albersmeier A."/>
            <person name="Kalinowski J."/>
            <person name="Ruckert C."/>
        </authorList>
    </citation>
    <scope>NUCLEOTIDE SEQUENCE [LARGE SCALE GENOMIC DNA]</scope>
    <source>
        <strain evidence="1 2">CGMCC 1.12976</strain>
    </source>
</reference>
<comment type="caution">
    <text evidence="1">The sequence shown here is derived from an EMBL/GenBank/DDBJ whole genome shotgun (WGS) entry which is preliminary data.</text>
</comment>
<dbReference type="EMBL" id="BMGP01000001">
    <property type="protein sequence ID" value="GGF15574.1"/>
    <property type="molecule type" value="Genomic_DNA"/>
</dbReference>
<gene>
    <name evidence="1" type="ORF">GCM10011399_06720</name>
</gene>
<keyword evidence="2" id="KW-1185">Reference proteome</keyword>
<sequence>MLGGDAVDDETLLEVIYRGRPATIAGLAAMSHLTEGEASDAVERFCARGILGRNGDSVTYRHPSAWVADVVAARAENARRSADADLHEIEQVVAGLPGLLRQWSVGEASTDLVPILVRHGPNASEDLWFDSAPHNSGVLNAILPDVTRFVSGGEERIARFAEALRGKDAVRVIVATAATADPVTAAILHRYDDAGVELRMVDDLASWFWADGDQLAIPFEWGETRPTSVLGANNAALAGLANAYFEALWQRAEPVVASEQPWTPLLRLMRQGVTLETASRMVDVNPRTGRRRVSAAMEHYGVSTLFALGVAWAADSERGR</sequence>
<dbReference type="AlphaFoldDB" id="A0A917B0Y7"/>
<evidence type="ECO:0000313" key="2">
    <source>
        <dbReference type="Proteomes" id="UP000598775"/>
    </source>
</evidence>
<evidence type="ECO:0000313" key="1">
    <source>
        <dbReference type="EMBL" id="GGF15574.1"/>
    </source>
</evidence>
<dbReference type="Proteomes" id="UP000598775">
    <property type="component" value="Unassembled WGS sequence"/>
</dbReference>
<accession>A0A917B0Y7</accession>
<proteinExistence type="predicted"/>
<name>A0A917B0Y7_9MICO</name>
<organism evidence="1 2">
    <name type="scientific">Subtercola lobariae</name>
    <dbReference type="NCBI Taxonomy" id="1588641"/>
    <lineage>
        <taxon>Bacteria</taxon>
        <taxon>Bacillati</taxon>
        <taxon>Actinomycetota</taxon>
        <taxon>Actinomycetes</taxon>
        <taxon>Micrococcales</taxon>
        <taxon>Microbacteriaceae</taxon>
        <taxon>Subtercola</taxon>
    </lineage>
</organism>
<protein>
    <submittedName>
        <fullName evidence="1">Uncharacterized protein</fullName>
    </submittedName>
</protein>